<dbReference type="Proteomes" id="UP000583454">
    <property type="component" value="Unassembled WGS sequence"/>
</dbReference>
<accession>A0A840ZHF5</accession>
<proteinExistence type="predicted"/>
<evidence type="ECO:0000256" key="1">
    <source>
        <dbReference type="SAM" id="MobiDB-lite"/>
    </source>
</evidence>
<comment type="caution">
    <text evidence="2">The sequence shown here is derived from an EMBL/GenBank/DDBJ whole genome shotgun (WGS) entry which is preliminary data.</text>
</comment>
<protein>
    <submittedName>
        <fullName evidence="2">Uncharacterized protein</fullName>
    </submittedName>
</protein>
<dbReference type="EMBL" id="JACHOP010000003">
    <property type="protein sequence ID" value="MBB5756303.1"/>
    <property type="molecule type" value="Genomic_DNA"/>
</dbReference>
<reference evidence="2 3" key="1">
    <citation type="submission" date="2020-08" db="EMBL/GenBank/DDBJ databases">
        <title>Genomic Encyclopedia of Type Strains, Phase IV (KMG-IV): sequencing the most valuable type-strain genomes for metagenomic binning, comparative biology and taxonomic classification.</title>
        <authorList>
            <person name="Goeker M."/>
        </authorList>
    </citation>
    <scope>NUCLEOTIDE SEQUENCE [LARGE SCALE GENOMIC DNA]</scope>
    <source>
        <strain evidence="2 3">DSM 2163</strain>
    </source>
</reference>
<sequence>MHRITAVLRAVLRLVLAGAQAKASGLRPQEARVPVPHPPARAR</sequence>
<organism evidence="2 3">
    <name type="scientific">Methylorubrum rhodinum</name>
    <dbReference type="NCBI Taxonomy" id="29428"/>
    <lineage>
        <taxon>Bacteria</taxon>
        <taxon>Pseudomonadati</taxon>
        <taxon>Pseudomonadota</taxon>
        <taxon>Alphaproteobacteria</taxon>
        <taxon>Hyphomicrobiales</taxon>
        <taxon>Methylobacteriaceae</taxon>
        <taxon>Methylorubrum</taxon>
    </lineage>
</organism>
<dbReference type="AlphaFoldDB" id="A0A840ZHF5"/>
<keyword evidence="3" id="KW-1185">Reference proteome</keyword>
<name>A0A840ZHF5_9HYPH</name>
<feature type="region of interest" description="Disordered" evidence="1">
    <location>
        <begin position="23"/>
        <end position="43"/>
    </location>
</feature>
<evidence type="ECO:0000313" key="3">
    <source>
        <dbReference type="Proteomes" id="UP000583454"/>
    </source>
</evidence>
<gene>
    <name evidence="2" type="ORF">HNR00_001001</name>
</gene>
<evidence type="ECO:0000313" key="2">
    <source>
        <dbReference type="EMBL" id="MBB5756303.1"/>
    </source>
</evidence>